<reference evidence="3" key="1">
    <citation type="submission" date="2022-11" db="UniProtKB">
        <authorList>
            <consortium name="WormBaseParasite"/>
        </authorList>
    </citation>
    <scope>IDENTIFICATION</scope>
</reference>
<protein>
    <submittedName>
        <fullName evidence="3">2-oxoacid dehydrogenase acyltransferase catalytic domain-containing protein</fullName>
    </submittedName>
</protein>
<dbReference type="PANTHER" id="PTHR23151">
    <property type="entry name" value="DIHYDROLIPOAMIDE ACETYL/SUCCINYL-TRANSFERASE-RELATED"/>
    <property type="match status" value="1"/>
</dbReference>
<dbReference type="InterPro" id="IPR001078">
    <property type="entry name" value="2-oxoacid_DH_actylTfrase"/>
</dbReference>
<name>A0A915I4X8_ROMCU</name>
<dbReference type="InterPro" id="IPR023213">
    <property type="entry name" value="CAT-like_dom_sf"/>
</dbReference>
<dbReference type="GO" id="GO:0045254">
    <property type="term" value="C:pyruvate dehydrogenase complex"/>
    <property type="evidence" value="ECO:0007669"/>
    <property type="project" value="InterPro"/>
</dbReference>
<dbReference type="AlphaFoldDB" id="A0A915I4X8"/>
<evidence type="ECO:0000313" key="3">
    <source>
        <dbReference type="WBParaSite" id="nRc.2.0.1.t08811-RA"/>
    </source>
</evidence>
<dbReference type="PANTHER" id="PTHR23151:SF90">
    <property type="entry name" value="DIHYDROLIPOYLLYSINE-RESIDUE ACETYLTRANSFERASE COMPONENT OF PYRUVATE DEHYDROGENASE COMPLEX, MITOCHONDRIAL-RELATED"/>
    <property type="match status" value="1"/>
</dbReference>
<dbReference type="Proteomes" id="UP000887565">
    <property type="component" value="Unplaced"/>
</dbReference>
<accession>A0A915I4X8</accession>
<dbReference type="WBParaSite" id="nRc.2.0.1.t08811-RA">
    <property type="protein sequence ID" value="nRc.2.0.1.t08811-RA"/>
    <property type="gene ID" value="nRc.2.0.1.g08811"/>
</dbReference>
<dbReference type="Pfam" id="PF00198">
    <property type="entry name" value="2-oxoacid_dh"/>
    <property type="match status" value="1"/>
</dbReference>
<feature type="domain" description="2-oxoacid dehydrogenase acyltransferase catalytic" evidence="1">
    <location>
        <begin position="12"/>
        <end position="187"/>
    </location>
</feature>
<organism evidence="2 3">
    <name type="scientific">Romanomermis culicivorax</name>
    <name type="common">Nematode worm</name>
    <dbReference type="NCBI Taxonomy" id="13658"/>
    <lineage>
        <taxon>Eukaryota</taxon>
        <taxon>Metazoa</taxon>
        <taxon>Ecdysozoa</taxon>
        <taxon>Nematoda</taxon>
        <taxon>Enoplea</taxon>
        <taxon>Dorylaimia</taxon>
        <taxon>Mermithida</taxon>
        <taxon>Mermithoidea</taxon>
        <taxon>Mermithidae</taxon>
        <taxon>Romanomermis</taxon>
    </lineage>
</organism>
<keyword evidence="2" id="KW-1185">Reference proteome</keyword>
<dbReference type="GO" id="GO:0005739">
    <property type="term" value="C:mitochondrion"/>
    <property type="evidence" value="ECO:0007669"/>
    <property type="project" value="TreeGrafter"/>
</dbReference>
<dbReference type="GO" id="GO:0016746">
    <property type="term" value="F:acyltransferase activity"/>
    <property type="evidence" value="ECO:0007669"/>
    <property type="project" value="InterPro"/>
</dbReference>
<evidence type="ECO:0000313" key="2">
    <source>
        <dbReference type="Proteomes" id="UP000887565"/>
    </source>
</evidence>
<dbReference type="GO" id="GO:0006086">
    <property type="term" value="P:pyruvate decarboxylation to acetyl-CoA"/>
    <property type="evidence" value="ECO:0007669"/>
    <property type="project" value="InterPro"/>
</dbReference>
<dbReference type="SUPFAM" id="SSF52777">
    <property type="entry name" value="CoA-dependent acyltransferases"/>
    <property type="match status" value="1"/>
</dbReference>
<evidence type="ECO:0000259" key="1">
    <source>
        <dbReference type="Pfam" id="PF00198"/>
    </source>
</evidence>
<sequence>MDDVYDSISRLKQTGVDVKYADVVLKACAVALREVPGVSVYFDGEKLRPSISSDIAIYFENYAEKMLTPLIKNIDRLRVTQISDQFRTIQSYVDSGDFRKLSFGPATFGFCDASADGLVEFASILKSPQSALLCLGQVTDQIGLDLKTTKRAVATLVYDNSAISDDIAAKFLNRLNDNISNCSRMLLGLSRQDYDNIESIKNKDNSSDLFALRI</sequence>
<proteinExistence type="predicted"/>
<dbReference type="Gene3D" id="3.30.559.10">
    <property type="entry name" value="Chloramphenicol acetyltransferase-like domain"/>
    <property type="match status" value="1"/>
</dbReference>
<dbReference type="InterPro" id="IPR045257">
    <property type="entry name" value="E2/Pdx1"/>
</dbReference>